<dbReference type="Proteomes" id="UP000183413">
    <property type="component" value="Unassembled WGS sequence"/>
</dbReference>
<reference evidence="1 2" key="1">
    <citation type="submission" date="2016-10" db="EMBL/GenBank/DDBJ databases">
        <authorList>
            <person name="de Groot N.N."/>
        </authorList>
    </citation>
    <scope>NUCLEOTIDE SEQUENCE [LARGE SCALE GENOMIC DNA]</scope>
    <source>
        <strain evidence="1 2">DSM 43067</strain>
    </source>
</reference>
<gene>
    <name evidence="1" type="ORF">SAMN04489713_104442</name>
</gene>
<evidence type="ECO:0000313" key="1">
    <source>
        <dbReference type="EMBL" id="SFO19132.1"/>
    </source>
</evidence>
<protein>
    <submittedName>
        <fullName evidence="1">Uncharacterized protein</fullName>
    </submittedName>
</protein>
<evidence type="ECO:0000313" key="2">
    <source>
        <dbReference type="Proteomes" id="UP000183413"/>
    </source>
</evidence>
<dbReference type="EMBL" id="FOVH01000004">
    <property type="protein sequence ID" value="SFO19132.1"/>
    <property type="molecule type" value="Genomic_DNA"/>
</dbReference>
<sequence length="264" mass="28872">MIEGLKRQVEKAYREFGGDPKPAKTNRWAQSSKAPDLVASFSEDGELTITGRAPAPLGVEGMGSHTTMWAAELVALQWIVASAAPEEQTRIQAIKGRVKDDLKGEVLELDYLLPADQLRSGQLHAIFGAAVRTLEAQRIESAAENYLRFRNLLPYATVDAGDRGGHGERKTRAVEKGFDRESLLQAVAQKADEYSQERVESTIDALKKAAAALEKEPGLGWTSTKEVFDAVVLSIGRLEKEAEALGGGKMQVRGRRKVEETVIE</sequence>
<keyword evidence="2" id="KW-1185">Reference proteome</keyword>
<accession>A0A1I5F5W6</accession>
<name>A0A1I5F5W6_9ACTN</name>
<organism evidence="1 2">
    <name type="scientific">Actinomadura madurae</name>
    <dbReference type="NCBI Taxonomy" id="1993"/>
    <lineage>
        <taxon>Bacteria</taxon>
        <taxon>Bacillati</taxon>
        <taxon>Actinomycetota</taxon>
        <taxon>Actinomycetes</taxon>
        <taxon>Streptosporangiales</taxon>
        <taxon>Thermomonosporaceae</taxon>
        <taxon>Actinomadura</taxon>
    </lineage>
</organism>
<dbReference type="AlphaFoldDB" id="A0A1I5F5W6"/>
<dbReference type="GeneID" id="99653878"/>
<dbReference type="RefSeq" id="WP_075021194.1">
    <property type="nucleotide sequence ID" value="NZ_CP083237.1"/>
</dbReference>
<proteinExistence type="predicted"/>
<dbReference type="InParanoid" id="A0A1I5F5W6"/>